<dbReference type="PANTHER" id="PTHR21310:SF40">
    <property type="entry name" value="AMINOGLYCOSIDE PHOSPHOTRANSFERASE DOMAIN-CONTAINING PROTEIN-RELATED"/>
    <property type="match status" value="1"/>
</dbReference>
<dbReference type="InterPro" id="IPR041726">
    <property type="entry name" value="ACAD10_11_N"/>
</dbReference>
<evidence type="ECO:0000259" key="1">
    <source>
        <dbReference type="Pfam" id="PF01636"/>
    </source>
</evidence>
<dbReference type="Gene3D" id="3.30.200.20">
    <property type="entry name" value="Phosphorylase Kinase, domain 1"/>
    <property type="match status" value="1"/>
</dbReference>
<evidence type="ECO:0000313" key="2">
    <source>
        <dbReference type="EMBL" id="MBB2505946.1"/>
    </source>
</evidence>
<dbReference type="SUPFAM" id="SSF56112">
    <property type="entry name" value="Protein kinase-like (PK-like)"/>
    <property type="match status" value="1"/>
</dbReference>
<dbReference type="CDD" id="cd05154">
    <property type="entry name" value="ACAD10_11_N-like"/>
    <property type="match status" value="1"/>
</dbReference>
<gene>
    <name evidence="2" type="ORF">H5411_43410</name>
</gene>
<organism evidence="2 3">
    <name type="scientific">Amycolatopsis echigonensis</name>
    <dbReference type="NCBI Taxonomy" id="2576905"/>
    <lineage>
        <taxon>Bacteria</taxon>
        <taxon>Bacillati</taxon>
        <taxon>Actinomycetota</taxon>
        <taxon>Actinomycetes</taxon>
        <taxon>Pseudonocardiales</taxon>
        <taxon>Pseudonocardiaceae</taxon>
        <taxon>Amycolatopsis</taxon>
    </lineage>
</organism>
<comment type="caution">
    <text evidence="2">The sequence shown here is derived from an EMBL/GenBank/DDBJ whole genome shotgun (WGS) entry which is preliminary data.</text>
</comment>
<sequence length="336" mass="36921">MTATQDVSLADWLAGLVPELSPPVEVHRVGAGQSNVTCLVRDHDGREWILRRPPAGAHDRTAHDVHREARILRALAVSPVPVPTVVATGQDEAGVDGPFYVMERAQGEVLETEAEAEGLSRSDRLLISGHVAEVLVTLHSLTPLDVGLHALGRPDGYLERQIRRTERNWAMWDAAGAAAAEWAECRRRLTKRIPCQQRTSIAHGDFRLSNLLVEQGRVTAVLDWELCTLGDPLADLAWLVDDWKGPEDPAIVMPSPTRAGGFHHRDRLVDAYAAATGLDVSELPYYRAFTHWKAATLLQGVVFRRRGGALANHGSVDIADLESTIKFLLHEALELV</sequence>
<reference evidence="2 3" key="1">
    <citation type="submission" date="2020-08" db="EMBL/GenBank/DDBJ databases">
        <title>Amycolatopsis echigonensis JCM 21831.</title>
        <authorList>
            <person name="Tedsree N."/>
            <person name="Kuncharoen N."/>
            <person name="Likhitwitayawuid K."/>
            <person name="Tanasupawat S."/>
        </authorList>
    </citation>
    <scope>NUCLEOTIDE SEQUENCE [LARGE SCALE GENOMIC DNA]</scope>
    <source>
        <strain evidence="2 3">JCM 21831</strain>
    </source>
</reference>
<dbReference type="AlphaFoldDB" id="A0A8E1W893"/>
<dbReference type="InterPro" id="IPR002575">
    <property type="entry name" value="Aminoglycoside_PTrfase"/>
</dbReference>
<proteinExistence type="predicted"/>
<dbReference type="Proteomes" id="UP000550260">
    <property type="component" value="Unassembled WGS sequence"/>
</dbReference>
<dbReference type="InterPro" id="IPR011009">
    <property type="entry name" value="Kinase-like_dom_sf"/>
</dbReference>
<accession>A0A8E1W893</accession>
<dbReference type="Pfam" id="PF01636">
    <property type="entry name" value="APH"/>
    <property type="match status" value="1"/>
</dbReference>
<dbReference type="RefSeq" id="WP_183127485.1">
    <property type="nucleotide sequence ID" value="NZ_JACJHR010000132.1"/>
</dbReference>
<evidence type="ECO:0000313" key="3">
    <source>
        <dbReference type="Proteomes" id="UP000550260"/>
    </source>
</evidence>
<feature type="domain" description="Aminoglycoside phosphotransferase" evidence="1">
    <location>
        <begin position="26"/>
        <end position="252"/>
    </location>
</feature>
<name>A0A8E1W893_9PSEU</name>
<dbReference type="EMBL" id="JACJHR010000132">
    <property type="protein sequence ID" value="MBB2505946.1"/>
    <property type="molecule type" value="Genomic_DNA"/>
</dbReference>
<dbReference type="InterPro" id="IPR051678">
    <property type="entry name" value="AGP_Transferase"/>
</dbReference>
<dbReference type="PANTHER" id="PTHR21310">
    <property type="entry name" value="AMINOGLYCOSIDE PHOSPHOTRANSFERASE-RELATED-RELATED"/>
    <property type="match status" value="1"/>
</dbReference>
<dbReference type="Gene3D" id="3.90.1200.10">
    <property type="match status" value="1"/>
</dbReference>
<protein>
    <submittedName>
        <fullName evidence="2">Phosphotransferase family protein</fullName>
    </submittedName>
</protein>